<dbReference type="Proteomes" id="UP001499993">
    <property type="component" value="Unassembled WGS sequence"/>
</dbReference>
<dbReference type="InterPro" id="IPR001647">
    <property type="entry name" value="HTH_TetR"/>
</dbReference>
<protein>
    <submittedName>
        <fullName evidence="7">TetR/AcrR family transcriptional regulator</fullName>
    </submittedName>
</protein>
<evidence type="ECO:0000313" key="7">
    <source>
        <dbReference type="EMBL" id="GAA4948683.1"/>
    </source>
</evidence>
<keyword evidence="2 4" id="KW-0238">DNA-binding</keyword>
<accession>A0ABP9GN96</accession>
<dbReference type="Pfam" id="PF00440">
    <property type="entry name" value="TetR_N"/>
    <property type="match status" value="1"/>
</dbReference>
<gene>
    <name evidence="7" type="ORF">GCM10023224_35900</name>
</gene>
<evidence type="ECO:0000256" key="1">
    <source>
        <dbReference type="ARBA" id="ARBA00023015"/>
    </source>
</evidence>
<evidence type="ECO:0000256" key="4">
    <source>
        <dbReference type="PROSITE-ProRule" id="PRU00335"/>
    </source>
</evidence>
<organism evidence="7 8">
    <name type="scientific">Streptomonospora halophila</name>
    <dbReference type="NCBI Taxonomy" id="427369"/>
    <lineage>
        <taxon>Bacteria</taxon>
        <taxon>Bacillati</taxon>
        <taxon>Actinomycetota</taxon>
        <taxon>Actinomycetes</taxon>
        <taxon>Streptosporangiales</taxon>
        <taxon>Nocardiopsidaceae</taxon>
        <taxon>Streptomonospora</taxon>
    </lineage>
</organism>
<dbReference type="Gene3D" id="1.10.357.10">
    <property type="entry name" value="Tetracycline Repressor, domain 2"/>
    <property type="match status" value="1"/>
</dbReference>
<dbReference type="Pfam" id="PF13305">
    <property type="entry name" value="TetR_C_33"/>
    <property type="match status" value="1"/>
</dbReference>
<evidence type="ECO:0000256" key="3">
    <source>
        <dbReference type="ARBA" id="ARBA00023163"/>
    </source>
</evidence>
<name>A0ABP9GN96_9ACTN</name>
<comment type="caution">
    <text evidence="7">The sequence shown here is derived from an EMBL/GenBank/DDBJ whole genome shotgun (WGS) entry which is preliminary data.</text>
</comment>
<reference evidence="8" key="1">
    <citation type="journal article" date="2019" name="Int. J. Syst. Evol. Microbiol.">
        <title>The Global Catalogue of Microorganisms (GCM) 10K type strain sequencing project: providing services to taxonomists for standard genome sequencing and annotation.</title>
        <authorList>
            <consortium name="The Broad Institute Genomics Platform"/>
            <consortium name="The Broad Institute Genome Sequencing Center for Infectious Disease"/>
            <person name="Wu L."/>
            <person name="Ma J."/>
        </authorList>
    </citation>
    <scope>NUCLEOTIDE SEQUENCE [LARGE SCALE GENOMIC DNA]</scope>
    <source>
        <strain evidence="8">JCM 18123</strain>
    </source>
</reference>
<evidence type="ECO:0000313" key="8">
    <source>
        <dbReference type="Proteomes" id="UP001499993"/>
    </source>
</evidence>
<dbReference type="SUPFAM" id="SSF46689">
    <property type="entry name" value="Homeodomain-like"/>
    <property type="match status" value="1"/>
</dbReference>
<evidence type="ECO:0000256" key="2">
    <source>
        <dbReference type="ARBA" id="ARBA00023125"/>
    </source>
</evidence>
<evidence type="ECO:0000256" key="5">
    <source>
        <dbReference type="SAM" id="MobiDB-lite"/>
    </source>
</evidence>
<feature type="domain" description="HTH tetR-type" evidence="6">
    <location>
        <begin position="19"/>
        <end position="79"/>
    </location>
</feature>
<dbReference type="PROSITE" id="PS50977">
    <property type="entry name" value="HTH_TETR_2"/>
    <property type="match status" value="1"/>
</dbReference>
<dbReference type="InterPro" id="IPR050109">
    <property type="entry name" value="HTH-type_TetR-like_transc_reg"/>
</dbReference>
<feature type="DNA-binding region" description="H-T-H motif" evidence="4">
    <location>
        <begin position="42"/>
        <end position="61"/>
    </location>
</feature>
<keyword evidence="3" id="KW-0804">Transcription</keyword>
<keyword evidence="1" id="KW-0805">Transcription regulation</keyword>
<dbReference type="EMBL" id="BAABIK010000020">
    <property type="protein sequence ID" value="GAA4948683.1"/>
    <property type="molecule type" value="Genomic_DNA"/>
</dbReference>
<dbReference type="InterPro" id="IPR036271">
    <property type="entry name" value="Tet_transcr_reg_TetR-rel_C_sf"/>
</dbReference>
<feature type="region of interest" description="Disordered" evidence="5">
    <location>
        <begin position="1"/>
        <end position="22"/>
    </location>
</feature>
<dbReference type="PANTHER" id="PTHR30055">
    <property type="entry name" value="HTH-TYPE TRANSCRIPTIONAL REGULATOR RUTR"/>
    <property type="match status" value="1"/>
</dbReference>
<dbReference type="InterPro" id="IPR009057">
    <property type="entry name" value="Homeodomain-like_sf"/>
</dbReference>
<dbReference type="PANTHER" id="PTHR30055:SF239">
    <property type="entry name" value="TRANSCRIPTIONAL REGULATORY PROTEIN"/>
    <property type="match status" value="1"/>
</dbReference>
<dbReference type="Gene3D" id="1.10.10.60">
    <property type="entry name" value="Homeodomain-like"/>
    <property type="match status" value="1"/>
</dbReference>
<evidence type="ECO:0000259" key="6">
    <source>
        <dbReference type="PROSITE" id="PS50977"/>
    </source>
</evidence>
<dbReference type="SUPFAM" id="SSF48498">
    <property type="entry name" value="Tetracyclin repressor-like, C-terminal domain"/>
    <property type="match status" value="1"/>
</dbReference>
<dbReference type="InterPro" id="IPR025996">
    <property type="entry name" value="MT1864/Rv1816-like_C"/>
</dbReference>
<sequence length="218" mass="22919">MRPRTGASPGSPTPVARAGLSPAAVTEEAARVCDEEGFDRLSLAAVAKRCGVAVPSLYKHVGGLEALRREVATAAAAEFARVLGDAAIGRSGADALRAVARAYRDYARTRPGRYAALQQAPRPEEDEEAAAVFYRSVEVLASILAGFGLPDEALIDVIRWLRGTLHGFVDLELRGGFGLPQSVDGSFEVVVEALVRSLREWPHAGGFEQGPGGAAEPG</sequence>
<proteinExistence type="predicted"/>
<keyword evidence="8" id="KW-1185">Reference proteome</keyword>